<evidence type="ECO:0000256" key="6">
    <source>
        <dbReference type="ARBA" id="ARBA00022840"/>
    </source>
</evidence>
<dbReference type="PRINTS" id="PR00119">
    <property type="entry name" value="CATATPASE"/>
</dbReference>
<dbReference type="Gene3D" id="3.40.1110.10">
    <property type="entry name" value="Calcium-transporting ATPase, cytoplasmic domain N"/>
    <property type="match status" value="1"/>
</dbReference>
<keyword evidence="3 10" id="KW-0812">Transmembrane</keyword>
<feature type="transmembrane region" description="Helical" evidence="10">
    <location>
        <begin position="713"/>
        <end position="731"/>
    </location>
</feature>
<dbReference type="SUPFAM" id="SSF81665">
    <property type="entry name" value="Calcium ATPase, transmembrane domain M"/>
    <property type="match status" value="1"/>
</dbReference>
<feature type="domain" description="P-type ATPase A" evidence="12">
    <location>
        <begin position="221"/>
        <end position="318"/>
    </location>
</feature>
<keyword evidence="5 10" id="KW-0547">Nucleotide-binding</keyword>
<feature type="transmembrane region" description="Helical" evidence="10">
    <location>
        <begin position="155"/>
        <end position="177"/>
    </location>
</feature>
<evidence type="ECO:0000256" key="10">
    <source>
        <dbReference type="RuleBase" id="RU362081"/>
    </source>
</evidence>
<evidence type="ECO:0000259" key="12">
    <source>
        <dbReference type="Pfam" id="PF00122"/>
    </source>
</evidence>
<dbReference type="SUPFAM" id="SSF56784">
    <property type="entry name" value="HAD-like"/>
    <property type="match status" value="1"/>
</dbReference>
<keyword evidence="6 10" id="KW-0067">ATP-binding</keyword>
<keyword evidence="14" id="KW-1185">Reference proteome</keyword>
<dbReference type="GO" id="GO:0012505">
    <property type="term" value="C:endomembrane system"/>
    <property type="evidence" value="ECO:0007669"/>
    <property type="project" value="UniProtKB-SubCell"/>
</dbReference>
<dbReference type="GO" id="GO:0005524">
    <property type="term" value="F:ATP binding"/>
    <property type="evidence" value="ECO:0007669"/>
    <property type="project" value="UniProtKB-UniRule"/>
</dbReference>
<dbReference type="InterPro" id="IPR059000">
    <property type="entry name" value="ATPase_P-type_domA"/>
</dbReference>
<evidence type="ECO:0000256" key="7">
    <source>
        <dbReference type="ARBA" id="ARBA00022967"/>
    </source>
</evidence>
<keyword evidence="10" id="KW-1003">Cell membrane</keyword>
<keyword evidence="9 10" id="KW-0472">Membrane</keyword>
<evidence type="ECO:0000256" key="3">
    <source>
        <dbReference type="ARBA" id="ARBA00022692"/>
    </source>
</evidence>
<dbReference type="NCBIfam" id="TIGR01494">
    <property type="entry name" value="ATPase_P-type"/>
    <property type="match status" value="1"/>
</dbReference>
<evidence type="ECO:0000313" key="13">
    <source>
        <dbReference type="EMBL" id="KTD21341.1"/>
    </source>
</evidence>
<dbReference type="PATRIC" id="fig|45068.5.peg.1559"/>
<evidence type="ECO:0000256" key="8">
    <source>
        <dbReference type="ARBA" id="ARBA00022989"/>
    </source>
</evidence>
<comment type="caution">
    <text evidence="13">The sequence shown here is derived from an EMBL/GenBank/DDBJ whole genome shotgun (WGS) entry which is preliminary data.</text>
</comment>
<feature type="compositionally biased region" description="Polar residues" evidence="11">
    <location>
        <begin position="784"/>
        <end position="810"/>
    </location>
</feature>
<feature type="transmembrane region" description="Helical" evidence="10">
    <location>
        <begin position="95"/>
        <end position="114"/>
    </location>
</feature>
<dbReference type="GO" id="GO:0005886">
    <property type="term" value="C:plasma membrane"/>
    <property type="evidence" value="ECO:0007669"/>
    <property type="project" value="UniProtKB-SubCell"/>
</dbReference>
<dbReference type="NCBIfam" id="TIGR01525">
    <property type="entry name" value="ATPase-IB_hvy"/>
    <property type="match status" value="1"/>
</dbReference>
<dbReference type="GO" id="GO:0043682">
    <property type="term" value="F:P-type divalent copper transporter activity"/>
    <property type="evidence" value="ECO:0007669"/>
    <property type="project" value="TreeGrafter"/>
</dbReference>
<dbReference type="EMBL" id="LNYK01000016">
    <property type="protein sequence ID" value="KTD21341.1"/>
    <property type="molecule type" value="Genomic_DNA"/>
</dbReference>
<feature type="transmembrane region" description="Helical" evidence="10">
    <location>
        <begin position="686"/>
        <end position="707"/>
    </location>
</feature>
<protein>
    <submittedName>
        <fullName evidence="13">Cation transporting ATPase PacS</fullName>
    </submittedName>
</protein>
<accession>A0A0W0VN43</accession>
<dbReference type="SUPFAM" id="SSF81653">
    <property type="entry name" value="Calcium ATPase, transduction domain A"/>
    <property type="match status" value="1"/>
</dbReference>
<dbReference type="GO" id="GO:0055070">
    <property type="term" value="P:copper ion homeostasis"/>
    <property type="evidence" value="ECO:0007669"/>
    <property type="project" value="TreeGrafter"/>
</dbReference>
<feature type="transmembrane region" description="Helical" evidence="10">
    <location>
        <begin position="120"/>
        <end position="143"/>
    </location>
</feature>
<name>A0A0W0VN43_9GAMM</name>
<feature type="region of interest" description="Disordered" evidence="11">
    <location>
        <begin position="782"/>
        <end position="810"/>
    </location>
</feature>
<dbReference type="InterPro" id="IPR023298">
    <property type="entry name" value="ATPase_P-typ_TM_dom_sf"/>
</dbReference>
<dbReference type="InterPro" id="IPR023299">
    <property type="entry name" value="ATPase_P-typ_cyto_dom_N"/>
</dbReference>
<dbReference type="OrthoDB" id="2490855at2"/>
<keyword evidence="7" id="KW-1278">Translocase</keyword>
<evidence type="ECO:0000256" key="11">
    <source>
        <dbReference type="SAM" id="MobiDB-lite"/>
    </source>
</evidence>
<dbReference type="RefSeq" id="WP_058529416.1">
    <property type="nucleotide sequence ID" value="NZ_CAAAHZ010000008.1"/>
</dbReference>
<gene>
    <name evidence="13" type="ORF">Llon_1439</name>
</gene>
<dbReference type="Proteomes" id="UP000054997">
    <property type="component" value="Unassembled WGS sequence"/>
</dbReference>
<evidence type="ECO:0000256" key="4">
    <source>
        <dbReference type="ARBA" id="ARBA00022723"/>
    </source>
</evidence>
<dbReference type="InterPro" id="IPR001757">
    <property type="entry name" value="P_typ_ATPase"/>
</dbReference>
<dbReference type="InterPro" id="IPR023214">
    <property type="entry name" value="HAD_sf"/>
</dbReference>
<evidence type="ECO:0000256" key="1">
    <source>
        <dbReference type="ARBA" id="ARBA00004127"/>
    </source>
</evidence>
<sequence>MAANIYYFSLPDIKCMGCVGAIESKLNQKKSELQIDSFAIDLLTKKLTIIVRKDARGSKEQFTGTICSLFQNYNCVEMNTEVSETFWQKLAHYRWLLGLIGTLGGAGLLILSLFAGGLPLGVMIALGAASTLLTLLLGAEFYWQAAKKLLKEQTLTMDTLFAVSTITVLAVSISAFFFPALPMMFEAGLLIFGFRHIGIAIEESIKNSAGFRSSFKDRLPQTVTKVLSNSETEKKPLSAIQVNEVILINPGELVPLDGYSETEESVIYDTIATGSILPRVVKKGEKLLAGMRLADDAFPLCLKVSATTEESYLAQLDEHIARAHTEKAPLETFTDKALQYFIPAVLIIALTSAIALSFFFPPLVAIQFATAVLVSACPCTLGFIIPLAVKIGTNKALEHGVQFKNGKTLQDAEQINCVVFDLNGTLTEGIPRVSSYKALAGSKMSSKEMLTYLGLLEQESTHPVGQAIKQFASKNSLSSSEFRVTNRQARNTGVQAVISNVQYSVGSQTMMQQLGIEIPVLEVKPQCGESVIYLAREKEIVGFLVMSDPLRHQARHAVDSLKKLGKKVYICTGADEATARRYGWELGIDANHIFAQCNGSDSGEKSKNAFIKKLQQGGDKVAMIGDAGNDALAIAASDFGIAVKSKFGDGVTQENAGAIVQSGSLTPIVSAFAVAKQTVNNIKQNLILSLGYNLLALMLGVAVVAIGFSIHPALGVVLMITQSSLILLNAYRFKQQVLEHLEAPAKERPLAISDSHRQVQDMLPNNEKSMVLEETIGNEESRDQYSASISHQQNINTGEGLQNTGFPNLV</sequence>
<keyword evidence="8 10" id="KW-1133">Transmembrane helix</keyword>
<dbReference type="Gene3D" id="2.70.150.10">
    <property type="entry name" value="Calcium-transporting ATPase, cytoplasmic transduction domain A"/>
    <property type="match status" value="1"/>
</dbReference>
<dbReference type="AlphaFoldDB" id="A0A0W0VN43"/>
<evidence type="ECO:0000256" key="9">
    <source>
        <dbReference type="ARBA" id="ARBA00023136"/>
    </source>
</evidence>
<dbReference type="GO" id="GO:0016887">
    <property type="term" value="F:ATP hydrolysis activity"/>
    <property type="evidence" value="ECO:0007669"/>
    <property type="project" value="InterPro"/>
</dbReference>
<dbReference type="Gene3D" id="3.40.50.1000">
    <property type="entry name" value="HAD superfamily/HAD-like"/>
    <property type="match status" value="1"/>
</dbReference>
<dbReference type="PANTHER" id="PTHR43520">
    <property type="entry name" value="ATP7, ISOFORM B"/>
    <property type="match status" value="1"/>
</dbReference>
<comment type="subcellular location">
    <subcellularLocation>
        <location evidence="10">Cell membrane</location>
    </subcellularLocation>
    <subcellularLocation>
        <location evidence="1">Endomembrane system</location>
        <topology evidence="1">Multi-pass membrane protein</topology>
    </subcellularLocation>
</comment>
<dbReference type="InterPro" id="IPR008250">
    <property type="entry name" value="ATPase_P-typ_transduc_dom_A_sf"/>
</dbReference>
<keyword evidence="4 10" id="KW-0479">Metal-binding</keyword>
<feature type="transmembrane region" description="Helical" evidence="10">
    <location>
        <begin position="340"/>
        <end position="360"/>
    </location>
</feature>
<dbReference type="GO" id="GO:0005507">
    <property type="term" value="F:copper ion binding"/>
    <property type="evidence" value="ECO:0007669"/>
    <property type="project" value="TreeGrafter"/>
</dbReference>
<evidence type="ECO:0000256" key="5">
    <source>
        <dbReference type="ARBA" id="ARBA00022741"/>
    </source>
</evidence>
<dbReference type="InterPro" id="IPR036412">
    <property type="entry name" value="HAD-like_sf"/>
</dbReference>
<comment type="similarity">
    <text evidence="2 10">Belongs to the cation transport ATPase (P-type) (TC 3.A.3) family. Type IB subfamily.</text>
</comment>
<dbReference type="STRING" id="45068.Llon_1439"/>
<evidence type="ECO:0000256" key="2">
    <source>
        <dbReference type="ARBA" id="ARBA00006024"/>
    </source>
</evidence>
<dbReference type="PANTHER" id="PTHR43520:SF8">
    <property type="entry name" value="P-TYPE CU(+) TRANSPORTER"/>
    <property type="match status" value="1"/>
</dbReference>
<dbReference type="Pfam" id="PF00122">
    <property type="entry name" value="E1-E2_ATPase"/>
    <property type="match status" value="1"/>
</dbReference>
<evidence type="ECO:0000313" key="14">
    <source>
        <dbReference type="Proteomes" id="UP000054997"/>
    </source>
</evidence>
<dbReference type="InterPro" id="IPR027256">
    <property type="entry name" value="P-typ_ATPase_IB"/>
</dbReference>
<reference evidence="13 14" key="1">
    <citation type="submission" date="2015-11" db="EMBL/GenBank/DDBJ databases">
        <title>Genomic analysis of 38 Legionella species identifies large and diverse effector repertoires.</title>
        <authorList>
            <person name="Burstein D."/>
            <person name="Amaro F."/>
            <person name="Zusman T."/>
            <person name="Lifshitz Z."/>
            <person name="Cohen O."/>
            <person name="Gilbert J.A."/>
            <person name="Pupko T."/>
            <person name="Shuman H.A."/>
            <person name="Segal G."/>
        </authorList>
    </citation>
    <scope>NUCLEOTIDE SEQUENCE [LARGE SCALE GENOMIC DNA]</scope>
    <source>
        <strain evidence="13 14">ATCC 49505</strain>
    </source>
</reference>
<feature type="transmembrane region" description="Helical" evidence="10">
    <location>
        <begin position="366"/>
        <end position="389"/>
    </location>
</feature>
<proteinExistence type="inferred from homology"/>
<organism evidence="13 14">
    <name type="scientific">Legionella londiniensis</name>
    <dbReference type="NCBI Taxonomy" id="45068"/>
    <lineage>
        <taxon>Bacteria</taxon>
        <taxon>Pseudomonadati</taxon>
        <taxon>Pseudomonadota</taxon>
        <taxon>Gammaproteobacteria</taxon>
        <taxon>Legionellales</taxon>
        <taxon>Legionellaceae</taxon>
        <taxon>Legionella</taxon>
    </lineage>
</organism>
<dbReference type="Pfam" id="PF00702">
    <property type="entry name" value="Hydrolase"/>
    <property type="match status" value="1"/>
</dbReference>